<reference evidence="5" key="1">
    <citation type="submission" date="2021-02" db="EMBL/GenBank/DDBJ databases">
        <title>Metagenome analyses of Stigonema ocellatum DSM 106950, Chlorogloea purpurea SAG 13.99 and Gomphosphaeria aponina DSM 107014.</title>
        <authorList>
            <person name="Marter P."/>
            <person name="Huang S."/>
        </authorList>
    </citation>
    <scope>NUCLEOTIDE SEQUENCE</scope>
    <source>
        <strain evidence="5">JP213</strain>
    </source>
</reference>
<comment type="caution">
    <text evidence="5">The sequence shown here is derived from an EMBL/GenBank/DDBJ whole genome shotgun (WGS) entry which is preliminary data.</text>
</comment>
<dbReference type="InterPro" id="IPR011006">
    <property type="entry name" value="CheY-like_superfamily"/>
</dbReference>
<accession>A0A941GSY6</accession>
<proteinExistence type="predicted"/>
<dbReference type="InterPro" id="IPR050595">
    <property type="entry name" value="Bact_response_regulator"/>
</dbReference>
<dbReference type="CDD" id="cd00156">
    <property type="entry name" value="REC"/>
    <property type="match status" value="1"/>
</dbReference>
<keyword evidence="3" id="KW-0175">Coiled coil</keyword>
<keyword evidence="1 2" id="KW-0597">Phosphoprotein</keyword>
<dbReference type="Proteomes" id="UP000767446">
    <property type="component" value="Unassembled WGS sequence"/>
</dbReference>
<evidence type="ECO:0000256" key="3">
    <source>
        <dbReference type="SAM" id="Coils"/>
    </source>
</evidence>
<protein>
    <submittedName>
        <fullName evidence="5">Response regulator</fullName>
    </submittedName>
</protein>
<sequence length="181" mass="20995">MTTQKILVIDDTMVIRRMVKDMLPQGKFEVLEAKDGQQGLDLIRTAKPDLIMLDFILPKMSGWDVYQAIQKEHRFKTIPLVIMSGRKEEVKEKISEPFEYFAFVDKPFDQRKLFESIKEAILKSKKHPKVQDIPVQDTAPSDHVSAEIKALNQKIATMQTEIDGLKKQLNQLVQFIRQKLK</sequence>
<dbReference type="Gene3D" id="3.40.50.2300">
    <property type="match status" value="1"/>
</dbReference>
<dbReference type="PANTHER" id="PTHR44591:SF23">
    <property type="entry name" value="CHEY SUBFAMILY"/>
    <property type="match status" value="1"/>
</dbReference>
<dbReference type="Pfam" id="PF00072">
    <property type="entry name" value="Response_reg"/>
    <property type="match status" value="1"/>
</dbReference>
<evidence type="ECO:0000256" key="2">
    <source>
        <dbReference type="PROSITE-ProRule" id="PRU00169"/>
    </source>
</evidence>
<dbReference type="PANTHER" id="PTHR44591">
    <property type="entry name" value="STRESS RESPONSE REGULATOR PROTEIN 1"/>
    <property type="match status" value="1"/>
</dbReference>
<name>A0A941GSY6_9CHRO</name>
<evidence type="ECO:0000313" key="6">
    <source>
        <dbReference type="Proteomes" id="UP000767446"/>
    </source>
</evidence>
<feature type="modified residue" description="4-aspartylphosphate" evidence="2">
    <location>
        <position position="54"/>
    </location>
</feature>
<dbReference type="PROSITE" id="PS50110">
    <property type="entry name" value="RESPONSE_REGULATORY"/>
    <property type="match status" value="1"/>
</dbReference>
<dbReference type="SUPFAM" id="SSF52172">
    <property type="entry name" value="CheY-like"/>
    <property type="match status" value="1"/>
</dbReference>
<dbReference type="InterPro" id="IPR001789">
    <property type="entry name" value="Sig_transdc_resp-reg_receiver"/>
</dbReference>
<evidence type="ECO:0000313" key="5">
    <source>
        <dbReference type="EMBL" id="MBR8828676.1"/>
    </source>
</evidence>
<gene>
    <name evidence="5" type="ORF">DSM107014_12385</name>
</gene>
<dbReference type="EMBL" id="JADQBC010000081">
    <property type="protein sequence ID" value="MBR8828676.1"/>
    <property type="molecule type" value="Genomic_DNA"/>
</dbReference>
<dbReference type="AlphaFoldDB" id="A0A941GSY6"/>
<evidence type="ECO:0000259" key="4">
    <source>
        <dbReference type="PROSITE" id="PS50110"/>
    </source>
</evidence>
<organism evidence="5 6">
    <name type="scientific">Gomphosphaeria aponina SAG 52.96 = DSM 107014</name>
    <dbReference type="NCBI Taxonomy" id="1521640"/>
    <lineage>
        <taxon>Bacteria</taxon>
        <taxon>Bacillati</taxon>
        <taxon>Cyanobacteriota</taxon>
        <taxon>Cyanophyceae</taxon>
        <taxon>Oscillatoriophycideae</taxon>
        <taxon>Chroococcales</taxon>
        <taxon>Gomphosphaeriaceae</taxon>
        <taxon>Gomphosphaeria</taxon>
    </lineage>
</organism>
<feature type="domain" description="Response regulatory" evidence="4">
    <location>
        <begin position="5"/>
        <end position="121"/>
    </location>
</feature>
<feature type="coiled-coil region" evidence="3">
    <location>
        <begin position="141"/>
        <end position="168"/>
    </location>
</feature>
<dbReference type="SMART" id="SM00448">
    <property type="entry name" value="REC"/>
    <property type="match status" value="1"/>
</dbReference>
<evidence type="ECO:0000256" key="1">
    <source>
        <dbReference type="ARBA" id="ARBA00022553"/>
    </source>
</evidence>
<dbReference type="GO" id="GO:0000160">
    <property type="term" value="P:phosphorelay signal transduction system"/>
    <property type="evidence" value="ECO:0007669"/>
    <property type="project" value="InterPro"/>
</dbReference>